<dbReference type="Pfam" id="PF04488">
    <property type="entry name" value="Gly_transf_sug"/>
    <property type="match status" value="1"/>
</dbReference>
<dbReference type="InterPro" id="IPR039367">
    <property type="entry name" value="Och1-like"/>
</dbReference>
<accession>A0ABQ1TX36</accession>
<protein>
    <recommendedName>
        <fullName evidence="3">Glycosyltransferase</fullName>
    </recommendedName>
</protein>
<keyword evidence="2" id="KW-1185">Reference proteome</keyword>
<dbReference type="PANTHER" id="PTHR31834:SF1">
    <property type="entry name" value="INITIATION-SPECIFIC ALPHA-1,6-MANNOSYLTRANSFERASE"/>
    <property type="match status" value="1"/>
</dbReference>
<dbReference type="EMBL" id="BMHT01000002">
    <property type="protein sequence ID" value="GGF04143.1"/>
    <property type="molecule type" value="Genomic_DNA"/>
</dbReference>
<dbReference type="InterPro" id="IPR007577">
    <property type="entry name" value="GlycoTrfase_DXD_sugar-bd_CS"/>
</dbReference>
<dbReference type="PANTHER" id="PTHR31834">
    <property type="entry name" value="INITIATION-SPECIFIC ALPHA-1,6-MANNOSYLTRANSFERASE"/>
    <property type="match status" value="1"/>
</dbReference>
<dbReference type="Proteomes" id="UP000632273">
    <property type="component" value="Unassembled WGS sequence"/>
</dbReference>
<name>A0ABQ1TX36_9BACT</name>
<dbReference type="SUPFAM" id="SSF53448">
    <property type="entry name" value="Nucleotide-diphospho-sugar transferases"/>
    <property type="match status" value="1"/>
</dbReference>
<comment type="caution">
    <text evidence="1">The sequence shown here is derived from an EMBL/GenBank/DDBJ whole genome shotgun (WGS) entry which is preliminary data.</text>
</comment>
<dbReference type="InterPro" id="IPR029044">
    <property type="entry name" value="Nucleotide-diphossugar_trans"/>
</dbReference>
<organism evidence="1 2">
    <name type="scientific">Hymenobacter cavernae</name>
    <dbReference type="NCBI Taxonomy" id="2044852"/>
    <lineage>
        <taxon>Bacteria</taxon>
        <taxon>Pseudomonadati</taxon>
        <taxon>Bacteroidota</taxon>
        <taxon>Cytophagia</taxon>
        <taxon>Cytophagales</taxon>
        <taxon>Hymenobacteraceae</taxon>
        <taxon>Hymenobacter</taxon>
    </lineage>
</organism>
<sequence>MTQELTLSDLVDSKLYSLPQFDESARIPRIIHQTFMTKSLPADLQENVDNIRRMNPGWKHLLHDDDDIKKFISENYGPVVLSYFERINPRYGAARADLFRYLLLYKHGGVYLDIKSACTRPLDEVLTPEDRYLLAHWRNKPGEIHAEFGTSKEVSHIAGGEYQQWHVIAAPGHPFLKAVIETVLQNIDKYRPWLHGTGGIGVLRLTGPLAYTLAIHPLLPTAPHRVVDNETLMGLQYSIYKKASTRARAVYKTNYSLLTESIVQLKAVDKLPAYLYSFAKKSKHLLFGR</sequence>
<dbReference type="Gene3D" id="3.90.550.20">
    <property type="match status" value="1"/>
</dbReference>
<evidence type="ECO:0000313" key="1">
    <source>
        <dbReference type="EMBL" id="GGF04143.1"/>
    </source>
</evidence>
<proteinExistence type="predicted"/>
<evidence type="ECO:0000313" key="2">
    <source>
        <dbReference type="Proteomes" id="UP000632273"/>
    </source>
</evidence>
<evidence type="ECO:0008006" key="3">
    <source>
        <dbReference type="Google" id="ProtNLM"/>
    </source>
</evidence>
<gene>
    <name evidence="1" type="ORF">GCM10011383_14020</name>
</gene>
<reference evidence="2" key="1">
    <citation type="journal article" date="2019" name="Int. J. Syst. Evol. Microbiol.">
        <title>The Global Catalogue of Microorganisms (GCM) 10K type strain sequencing project: providing services to taxonomists for standard genome sequencing and annotation.</title>
        <authorList>
            <consortium name="The Broad Institute Genomics Platform"/>
            <consortium name="The Broad Institute Genome Sequencing Center for Infectious Disease"/>
            <person name="Wu L."/>
            <person name="Ma J."/>
        </authorList>
    </citation>
    <scope>NUCLEOTIDE SEQUENCE [LARGE SCALE GENOMIC DNA]</scope>
    <source>
        <strain evidence="2">CGMCC 1.15197</strain>
    </source>
</reference>